<dbReference type="SUPFAM" id="SSF55729">
    <property type="entry name" value="Acyl-CoA N-acyltransferases (Nat)"/>
    <property type="match status" value="1"/>
</dbReference>
<dbReference type="PROSITE" id="PS51186">
    <property type="entry name" value="GNAT"/>
    <property type="match status" value="1"/>
</dbReference>
<accession>A0A0B6ABQ9</accession>
<dbReference type="AlphaFoldDB" id="A0A0B6ABQ9"/>
<dbReference type="RefSeq" id="WP_016765889.1">
    <property type="nucleotide sequence ID" value="NZ_BCVB01000009.1"/>
</dbReference>
<dbReference type="Pfam" id="PF00583">
    <property type="entry name" value="Acetyltransf_1"/>
    <property type="match status" value="1"/>
</dbReference>
<dbReference type="InterPro" id="IPR000182">
    <property type="entry name" value="GNAT_dom"/>
</dbReference>
<name>A0A0B6ABQ9_PRIM2</name>
<evidence type="ECO:0000313" key="2">
    <source>
        <dbReference type="Proteomes" id="UP000031829"/>
    </source>
</evidence>
<gene>
    <name evidence="1" type="ORF">BG04_2091</name>
</gene>
<dbReference type="HOGENOM" id="CLU_056607_4_0_9"/>
<dbReference type="CDD" id="cd04301">
    <property type="entry name" value="NAT_SF"/>
    <property type="match status" value="1"/>
</dbReference>
<dbReference type="Gene3D" id="3.40.630.30">
    <property type="match status" value="1"/>
</dbReference>
<sequence>MNIQSITKEQAWEVRHTVMWPDKDFSYIQLKDDPLGIHYGLFEEGELKSVVSLFITGNEAQFRKFATLKEEQGKGYGSRLLEEVFLKAKNLGVRKIWCNARENKVSFYQAFNMKETTRVFTKSSTRYVVMELFF</sequence>
<dbReference type="GeneID" id="93645558"/>
<proteinExistence type="predicted"/>
<dbReference type="GO" id="GO:0016747">
    <property type="term" value="F:acyltransferase activity, transferring groups other than amino-acyl groups"/>
    <property type="evidence" value="ECO:0007669"/>
    <property type="project" value="InterPro"/>
</dbReference>
<reference evidence="1 2" key="1">
    <citation type="journal article" date="2015" name="Genome Announc.">
        <title>Complete genome sequences for 35 biothreat assay-relevant bacillus species.</title>
        <authorList>
            <person name="Johnson S.L."/>
            <person name="Daligault H.E."/>
            <person name="Davenport K.W."/>
            <person name="Jaissle J."/>
            <person name="Frey K.G."/>
            <person name="Ladner J.T."/>
            <person name="Broomall S.M."/>
            <person name="Bishop-Lilly K.A."/>
            <person name="Bruce D.C."/>
            <person name="Gibbons H.S."/>
            <person name="Coyne S.R."/>
            <person name="Lo C.C."/>
            <person name="Meincke L."/>
            <person name="Munk A.C."/>
            <person name="Koroleva G.I."/>
            <person name="Rosenzweig C.N."/>
            <person name="Palacios G.F."/>
            <person name="Redden C.L."/>
            <person name="Minogue T.D."/>
            <person name="Chain P.S."/>
        </authorList>
    </citation>
    <scope>NUCLEOTIDE SEQUENCE [LARGE SCALE GENOMIC DNA]</scope>
    <source>
        <strain evidence="2">ATCC 14581 / DSM 32 / JCM 2506 / NBRC 15308 / NCIMB 9376 / NCTC 10342 / NRRL B-14308 / VKM B-512</strain>
    </source>
</reference>
<organism evidence="1 2">
    <name type="scientific">Priestia megaterium (strain ATCC 14581 / DSM 32 / CCUG 1817 / JCM 2506 / NBRC 15308 / NCIMB 9376 / NCTC 10342 / NRRL B-14308 / VKM B-512 / Ford 19)</name>
    <name type="common">Bacillus megaterium</name>
    <dbReference type="NCBI Taxonomy" id="1348623"/>
    <lineage>
        <taxon>Bacteria</taxon>
        <taxon>Bacillati</taxon>
        <taxon>Bacillota</taxon>
        <taxon>Bacilli</taxon>
        <taxon>Bacillales</taxon>
        <taxon>Bacillaceae</taxon>
        <taxon>Priestia</taxon>
    </lineage>
</organism>
<keyword evidence="1" id="KW-0808">Transferase</keyword>
<dbReference type="EMBL" id="CP009920">
    <property type="protein sequence ID" value="AJI22370.1"/>
    <property type="molecule type" value="Genomic_DNA"/>
</dbReference>
<dbReference type="KEGG" id="bmeg:BG04_2091"/>
<dbReference type="Proteomes" id="UP000031829">
    <property type="component" value="Chromosome"/>
</dbReference>
<dbReference type="InterPro" id="IPR016181">
    <property type="entry name" value="Acyl_CoA_acyltransferase"/>
</dbReference>
<evidence type="ECO:0000313" key="1">
    <source>
        <dbReference type="EMBL" id="AJI22370.1"/>
    </source>
</evidence>
<protein>
    <submittedName>
        <fullName evidence="1">Acetyltransferase family protein</fullName>
    </submittedName>
</protein>